<dbReference type="AlphaFoldDB" id="A0AAN8KP81"/>
<organism evidence="2 3">
    <name type="scientific">Coregonus suidteri</name>
    <dbReference type="NCBI Taxonomy" id="861788"/>
    <lineage>
        <taxon>Eukaryota</taxon>
        <taxon>Metazoa</taxon>
        <taxon>Chordata</taxon>
        <taxon>Craniata</taxon>
        <taxon>Vertebrata</taxon>
        <taxon>Euteleostomi</taxon>
        <taxon>Actinopterygii</taxon>
        <taxon>Neopterygii</taxon>
        <taxon>Teleostei</taxon>
        <taxon>Protacanthopterygii</taxon>
        <taxon>Salmoniformes</taxon>
        <taxon>Salmonidae</taxon>
        <taxon>Coregoninae</taxon>
        <taxon>Coregonus</taxon>
    </lineage>
</organism>
<keyword evidence="1" id="KW-0812">Transmembrane</keyword>
<sequence>MMSCFQHCAPSRANTPVSHGAVGRYVIRCSLTVIWLLWVTIVTMGYYSYYGLPSVTICQYSEWSVVL</sequence>
<proteinExistence type="predicted"/>
<keyword evidence="3" id="KW-1185">Reference proteome</keyword>
<evidence type="ECO:0000313" key="2">
    <source>
        <dbReference type="EMBL" id="KAK6294838.1"/>
    </source>
</evidence>
<feature type="transmembrane region" description="Helical" evidence="1">
    <location>
        <begin position="25"/>
        <end position="47"/>
    </location>
</feature>
<evidence type="ECO:0000313" key="3">
    <source>
        <dbReference type="Proteomes" id="UP001356427"/>
    </source>
</evidence>
<gene>
    <name evidence="2" type="ORF">J4Q44_G00340640</name>
</gene>
<reference evidence="2 3" key="1">
    <citation type="submission" date="2021-04" db="EMBL/GenBank/DDBJ databases">
        <authorList>
            <person name="De Guttry C."/>
            <person name="Zahm M."/>
            <person name="Klopp C."/>
            <person name="Cabau C."/>
            <person name="Louis A."/>
            <person name="Berthelot C."/>
            <person name="Parey E."/>
            <person name="Roest Crollius H."/>
            <person name="Montfort J."/>
            <person name="Robinson-Rechavi M."/>
            <person name="Bucao C."/>
            <person name="Bouchez O."/>
            <person name="Gislard M."/>
            <person name="Lluch J."/>
            <person name="Milhes M."/>
            <person name="Lampietro C."/>
            <person name="Lopez Roques C."/>
            <person name="Donnadieu C."/>
            <person name="Braasch I."/>
            <person name="Desvignes T."/>
            <person name="Postlethwait J."/>
            <person name="Bobe J."/>
            <person name="Wedekind C."/>
            <person name="Guiguen Y."/>
        </authorList>
    </citation>
    <scope>NUCLEOTIDE SEQUENCE [LARGE SCALE GENOMIC DNA]</scope>
    <source>
        <strain evidence="2">Cs_M1</strain>
        <tissue evidence="2">Blood</tissue>
    </source>
</reference>
<protein>
    <submittedName>
        <fullName evidence="2">Uncharacterized protein</fullName>
    </submittedName>
</protein>
<accession>A0AAN8KP81</accession>
<comment type="caution">
    <text evidence="2">The sequence shown here is derived from an EMBL/GenBank/DDBJ whole genome shotgun (WGS) entry which is preliminary data.</text>
</comment>
<evidence type="ECO:0000256" key="1">
    <source>
        <dbReference type="SAM" id="Phobius"/>
    </source>
</evidence>
<keyword evidence="1" id="KW-0472">Membrane</keyword>
<dbReference type="EMBL" id="JAGTTL010000034">
    <property type="protein sequence ID" value="KAK6294838.1"/>
    <property type="molecule type" value="Genomic_DNA"/>
</dbReference>
<name>A0AAN8KP81_9TELE</name>
<dbReference type="Proteomes" id="UP001356427">
    <property type="component" value="Unassembled WGS sequence"/>
</dbReference>
<keyword evidence="1" id="KW-1133">Transmembrane helix</keyword>